<dbReference type="SUPFAM" id="SSF55048">
    <property type="entry name" value="Probable ACP-binding domain of malonyl-CoA ACP transacylase"/>
    <property type="match status" value="1"/>
</dbReference>
<comment type="caution">
    <text evidence="9">The sequence shown here is derived from an EMBL/GenBank/DDBJ whole genome shotgun (WGS) entry which is preliminary data.</text>
</comment>
<dbReference type="InterPro" id="IPR014030">
    <property type="entry name" value="Ketoacyl_synth_N"/>
</dbReference>
<accession>A0ABN2K4A8</accession>
<dbReference type="Pfam" id="PF08659">
    <property type="entry name" value="KR"/>
    <property type="match status" value="1"/>
</dbReference>
<dbReference type="InterPro" id="IPR014031">
    <property type="entry name" value="Ketoacyl_synth_C"/>
</dbReference>
<dbReference type="InterPro" id="IPR013968">
    <property type="entry name" value="PKS_KR"/>
</dbReference>
<evidence type="ECO:0000313" key="10">
    <source>
        <dbReference type="Proteomes" id="UP001501475"/>
    </source>
</evidence>
<keyword evidence="2" id="KW-0597">Phosphoprotein</keyword>
<evidence type="ECO:0000256" key="2">
    <source>
        <dbReference type="ARBA" id="ARBA00022553"/>
    </source>
</evidence>
<dbReference type="InterPro" id="IPR016035">
    <property type="entry name" value="Acyl_Trfase/lysoPLipase"/>
</dbReference>
<reference evidence="9 10" key="1">
    <citation type="journal article" date="2019" name="Int. J. Syst. Evol. Microbiol.">
        <title>The Global Catalogue of Microorganisms (GCM) 10K type strain sequencing project: providing services to taxonomists for standard genome sequencing and annotation.</title>
        <authorList>
            <consortium name="The Broad Institute Genomics Platform"/>
            <consortium name="The Broad Institute Genome Sequencing Center for Infectious Disease"/>
            <person name="Wu L."/>
            <person name="Ma J."/>
        </authorList>
    </citation>
    <scope>NUCLEOTIDE SEQUENCE [LARGE SCALE GENOMIC DNA]</scope>
    <source>
        <strain evidence="9 10">JCM 15591</strain>
    </source>
</reference>
<dbReference type="SMART" id="SM00822">
    <property type="entry name" value="PKS_KR"/>
    <property type="match status" value="1"/>
</dbReference>
<dbReference type="SUPFAM" id="SSF52151">
    <property type="entry name" value="FabD/lysophospholipase-like"/>
    <property type="match status" value="1"/>
</dbReference>
<dbReference type="Pfam" id="PF00698">
    <property type="entry name" value="Acyl_transf_1"/>
    <property type="match status" value="1"/>
</dbReference>
<evidence type="ECO:0008006" key="11">
    <source>
        <dbReference type="Google" id="ProtNLM"/>
    </source>
</evidence>
<evidence type="ECO:0000259" key="6">
    <source>
        <dbReference type="PROSITE" id="PS50075"/>
    </source>
</evidence>
<dbReference type="InterPro" id="IPR020807">
    <property type="entry name" value="PKS_DH"/>
</dbReference>
<dbReference type="Pfam" id="PF02801">
    <property type="entry name" value="Ketoacyl-synt_C"/>
    <property type="match status" value="2"/>
</dbReference>
<sequence>MPQAPSAAAFWDNIKGGRYSVTDVPPERWDPALYFDPDHSARDKTYSKIGGWVREFDWNPIQWRLPIPPTVAAQMDEGQRWAVSAARAALIDAGWPNWSVDSDNVAVILGNALGGEKHYSSSMRIRLPEVLSRLESSPTLKGLPADVQRAIVEETRAGYLDNTFEITEDTMPGELANVIAGRVCNLLNLRGPNFTTDAACASGLAALNAAIDGLVDHQYDAVVTGGVDRNMGIDAFVKFCKIGALSATGTRPFDAGADGFVMGEGAALVVLKRLEDAERDGDRVYAVILGVGGSSDGKGKGITAPNPVGQQLAVRRAWLRAGADPGTAMAVEAHGTSTRVGDAAELSSLTTVFGESTSAVGSIALGSVKSNIGHLKAAAGTAGLFKMTMSLHEKVLAPSLNFVNPNENVDWGATPFAVNTGLRAWPESPYGARRGAVSAFGFGGTNFHVVLEEHVPGRYRPKARVFAAAEVPATSVSSAVVSTPGPAVPAGPASPAVPASPNVPAGPAAPVAPAAPRKVPLRGAYVIGGRSDGEIVDQLTAALAAAKAGTAPAPTAPDPAIGAALIRVAVDYADAAELAAKVDKLLKAFASGNAAAFRLLRQQGVYVGRGPAPKVAFLYTGQGSQYVNMLKGLAAREPIVAQTFAEADRVMTPLLGRPLTSFIFIDSSDEAAVKTLNKQLMQTEITQPAVLATDLALTRLFAAYGIAPDMVMGHSLGEYGALVAAHSLTLPSALEAVSARGREMTKVSMADNGAMAAVFGPLEEIRRIVAEADGYVVVANINSFSQAVVGGATDAVERIIERFAAAGINATRIPVSHAFHTQIVAPASVPFVDALRRLDLKPPTLPIVANVTGEFYPADATTETMLDYTGRQIASPVQFVAGLETLYAAGARVFVEVGPKKALHGFVEDVLGSQHDDVVALYTNHPKVADEVAVNQALCGLYAAGLGFTDAAPSPAAAPAAVSTVPVAAPLATTSPAPTPVPAAPAAIRPASQGSAVSDQTIAELGKLFASVLDEGLRLYAADLGYSAGAAALAGLPAPVAPAAVPGATEPVVVTGAALGLPGVDRVFDDANIARILAGQNFISVLSPQLRQMMVDKRVTRIVKDASGSGSFQTIDNAADVIKLAGVHAPLDVVAEFGIDKARDEALDITTRLALGAGFDAMRDAGIPLVMRYKTTTLGTQLPDKWLLPEALRDDTGVIFASAFPGYDRFADEIEKYVVFRGQRDNLLALEGVRALMAADDPARAEVDRLIAELRAAMEKEPYAFDRRFLFRVLSMGHSQFAEIIGARGPNTQVNSACASTTQAISLAEDWIRAGRCARVIVVSADDASGEHLLPWVTTGFLATGAAATDERVEDAATPFDRRRHGMIVGTGAAALVVESSVSARERGLAPIAEVLATITANSAFHGTRLDVEHIGGVMESLVAEAEARGYDRHLIAPATMFVSHETYTPARGGSAAAEINALRRVFGPDADKVVITNTKGFTGHAMGAGIEDVVAIKALETGIVPPVPNYKEPDPDLGNLTLSRGGSYPVEYALRLAAGFGSQVSMSLTRRIPAPDGRRRGPQELGYAYRVADNAAWQRWLDTLSGHSGSTLEVDHRRLRVVDLGAPKTPVALTTHVPVPYAAALRAAAGSPAAGTANASATTPFASSVAAPPSPVAQPAAAGAPTSVAPLTPSAPVPPSALAAPAAPATPPEPAAPAGDPILDRVTGIVAEMTGYPADLLDPDLDLEADLGVDTVKQAEVFAAVRSAWELERDENLKLRDFPTLRHVAGWVRGKLGLPEAGVAASGSALSTGGTVDVAAGAAMVSTGGLVGTHAVTDEILDRVTGIVAEMTGYPADLLDPDLDLEADLGVDTVKQAEVFAAVRSSWDLERDEDLKLRDFPTLRHVAGWVRGKLGLQEPSADAPAAVAPASGPSPVAAPPIATPAGAADDQILAKVTEIVADMTGYPADLLDPDLDLEADLGVDTVKQAEVFAAVRGAWDLERDENLKLRDFPTMNHVAGWVRTKLGLPEAGSAGTTPVTSAARPAAPETPSAATTAPIGDEVLAKVTEIVADITGYPADLLDPDLDLEADLGVDTVKQAEVFAAVRGAWDLERDENLKLRDFPTMNHVAGWVRGKLGIPEPSAAAAKSPAPAATGAAEGAAPDATGRGPREVSERGTSGELRGVTDSVLAKVTQIVADMTGYPADLLDPYLDLEADLGVDTVKQAEVFAAVRGAWDLERDENLKLRDFPTMNHVAGWVRERLGGAAPGATAAAAPAAAASPVAVHPHGQTISGDLRAIDALPRRIPVPSLRPALDNCVDTGVVLDGARVIVRGDGAGVADALVKRLEKAGATVLFGPAEVSDNEFAGRLAEWQEEGPIAGVYWLPALDDEGDVTAYGLGEWQGALQRRVKGLYATMRALWDASPFLVTATRLGGYHGYDAAGAASVLGGAVTGFTKSYKKERPDALVKAVDIPPSRKTAAIAEQLIEETLRDPGCVEVGRVEGQRFGVAFVEQPFPALHDDGSPLHDGGMPLTSDSVFVVTGAAGSIVSAITADLAQASGGTFHLLDLTPTPDPEDADLATFRADRNALKATIATRLKEAGQKATPVAIDREIARLERLEAALTAIETVQDAGGTAHYYSVDLTDPDAVAVVMEEVRERSGKIDVLLHAAGLEISRNLPEKEPREYNLVFDVKTTGWFNIWHAAKDLEVGAVVVFSSVAGRFGNQGQTDYSAANDLLCKVVSNLRRTRPQTRGLATDWTAWGGIGMATRGSIPKIMEMAGVQMLPPEAGVAWVRRELESSTFSGEVIVAGVLGAMAAEYHPTGGLATDRLGACGPMVGEVAASVHTGITSTTTLDPAQQAFLNDHRIDGTPVLPGVMGMESFAEVASLVTPQGYRVAGVEDVSFAAPVKFFRDEPRTLTISAVVSPTPEGGDLLARCTLTASRQLPGQAAPTISTHFTGTVRLTQADPEPGQAEVTTEATAGGALDQGLVYTFYFHGPAYQVVDEAWRDGDGATARMSAHLPDNHAPADAPLITAPRLVELSFQTAGLWEAGTAGRLALPMRVGRTSVLRDPSTVDGPLYARATPRAGGFDVLVTDATGSVVVRLDGYQTVQLPGDLSEDVAAALSRVFA</sequence>
<dbReference type="InterPro" id="IPR001227">
    <property type="entry name" value="Ac_transferase_dom_sf"/>
</dbReference>
<feature type="domain" description="Ketosynthase family 3 (KS3)" evidence="7">
    <location>
        <begin position="1049"/>
        <end position="1552"/>
    </location>
</feature>
<dbReference type="SUPFAM" id="SSF51735">
    <property type="entry name" value="NAD(P)-binding Rossmann-fold domains"/>
    <property type="match status" value="2"/>
</dbReference>
<feature type="region of interest" description="Disordered" evidence="5">
    <location>
        <begin position="2010"/>
        <end position="2036"/>
    </location>
</feature>
<dbReference type="SMART" id="SM00825">
    <property type="entry name" value="PKS_KS"/>
    <property type="match status" value="1"/>
</dbReference>
<protein>
    <recommendedName>
        <fullName evidence="11">Polyketide synthase</fullName>
    </recommendedName>
</protein>
<dbReference type="InterPro" id="IPR036736">
    <property type="entry name" value="ACP-like_sf"/>
</dbReference>
<dbReference type="Proteomes" id="UP001501475">
    <property type="component" value="Unassembled WGS sequence"/>
</dbReference>
<dbReference type="Pfam" id="PF14765">
    <property type="entry name" value="PS-DH"/>
    <property type="match status" value="1"/>
</dbReference>
<name>A0ABN2K4A8_9MICO</name>
<dbReference type="SUPFAM" id="SSF53901">
    <property type="entry name" value="Thiolase-like"/>
    <property type="match status" value="2"/>
</dbReference>
<feature type="compositionally biased region" description="Low complexity" evidence="5">
    <location>
        <begin position="2021"/>
        <end position="2036"/>
    </location>
</feature>
<dbReference type="InterPro" id="IPR057326">
    <property type="entry name" value="KR_dom"/>
</dbReference>
<dbReference type="Pfam" id="PF00109">
    <property type="entry name" value="ketoacyl-synt"/>
    <property type="match status" value="2"/>
</dbReference>
<feature type="compositionally biased region" description="Low complexity" evidence="5">
    <location>
        <begin position="1647"/>
        <end position="1673"/>
    </location>
</feature>
<proteinExistence type="predicted"/>
<feature type="domain" description="PKS/mFAS DH" evidence="8">
    <location>
        <begin position="2816"/>
        <end position="3101"/>
    </location>
</feature>
<feature type="region of interest" description="N-terminal hotdog fold" evidence="4">
    <location>
        <begin position="2816"/>
        <end position="2950"/>
    </location>
</feature>
<dbReference type="Gene3D" id="3.40.366.10">
    <property type="entry name" value="Malonyl-Coenzyme A Acyl Carrier Protein, domain 2"/>
    <property type="match status" value="1"/>
</dbReference>
<dbReference type="InterPro" id="IPR016039">
    <property type="entry name" value="Thiolase-like"/>
</dbReference>
<dbReference type="PROSITE" id="PS52019">
    <property type="entry name" value="PKS_MFAS_DH"/>
    <property type="match status" value="1"/>
</dbReference>
<feature type="domain" description="Carrier" evidence="6">
    <location>
        <begin position="1701"/>
        <end position="1777"/>
    </location>
</feature>
<gene>
    <name evidence="9" type="ORF">GCM10009810_05700</name>
</gene>
<dbReference type="InterPro" id="IPR020841">
    <property type="entry name" value="PKS_Beta-ketoAc_synthase_dom"/>
</dbReference>
<dbReference type="PANTHER" id="PTHR43074:SF1">
    <property type="entry name" value="BETA-KETOACYL SYNTHASE FAMILY PROTEIN-RELATED"/>
    <property type="match status" value="1"/>
</dbReference>
<comment type="caution">
    <text evidence="4">Lacks conserved residue(s) required for the propagation of feature annotation.</text>
</comment>
<dbReference type="Gene3D" id="3.40.50.720">
    <property type="entry name" value="NAD(P)-binding Rossmann-like Domain"/>
    <property type="match status" value="1"/>
</dbReference>
<dbReference type="Pfam" id="PF21089">
    <property type="entry name" value="PKS_DH_N"/>
    <property type="match status" value="1"/>
</dbReference>
<dbReference type="Gene3D" id="3.10.129.110">
    <property type="entry name" value="Polyketide synthase dehydratase"/>
    <property type="match status" value="1"/>
</dbReference>
<feature type="compositionally biased region" description="Low complexity" evidence="5">
    <location>
        <begin position="2123"/>
        <end position="2147"/>
    </location>
</feature>
<keyword evidence="1" id="KW-0596">Phosphopantetheine</keyword>
<dbReference type="SMART" id="SM00827">
    <property type="entry name" value="PKS_AT"/>
    <property type="match status" value="1"/>
</dbReference>
<evidence type="ECO:0000259" key="7">
    <source>
        <dbReference type="PROSITE" id="PS52004"/>
    </source>
</evidence>
<dbReference type="SMART" id="SM00826">
    <property type="entry name" value="PKS_DH"/>
    <property type="match status" value="1"/>
</dbReference>
<dbReference type="InterPro" id="IPR042104">
    <property type="entry name" value="PKS_dehydratase_sf"/>
</dbReference>
<dbReference type="PROSITE" id="PS52004">
    <property type="entry name" value="KS3_2"/>
    <property type="match status" value="2"/>
</dbReference>
<evidence type="ECO:0000259" key="8">
    <source>
        <dbReference type="PROSITE" id="PS52019"/>
    </source>
</evidence>
<dbReference type="PROSITE" id="PS00606">
    <property type="entry name" value="KS3_1"/>
    <property type="match status" value="2"/>
</dbReference>
<dbReference type="InterPro" id="IPR049900">
    <property type="entry name" value="PKS_mFAS_DH"/>
</dbReference>
<dbReference type="SUPFAM" id="SSF47336">
    <property type="entry name" value="ACP-like"/>
    <property type="match status" value="5"/>
</dbReference>
<keyword evidence="3" id="KW-0808">Transferase</keyword>
<keyword evidence="10" id="KW-1185">Reference proteome</keyword>
<organism evidence="9 10">
    <name type="scientific">Nostocoides vanveenii</name>
    <dbReference type="NCBI Taxonomy" id="330835"/>
    <lineage>
        <taxon>Bacteria</taxon>
        <taxon>Bacillati</taxon>
        <taxon>Actinomycetota</taxon>
        <taxon>Actinomycetes</taxon>
        <taxon>Micrococcales</taxon>
        <taxon>Intrasporangiaceae</taxon>
        <taxon>Nostocoides</taxon>
    </lineage>
</organism>
<feature type="region of interest" description="Disordered" evidence="5">
    <location>
        <begin position="2123"/>
        <end position="2162"/>
    </location>
</feature>
<dbReference type="InterPro" id="IPR014043">
    <property type="entry name" value="Acyl_transferase_dom"/>
</dbReference>
<dbReference type="PANTHER" id="PTHR43074">
    <property type="entry name" value="OMEGA-3 POLYUNSATURATED FATTY ACID SYNTHASE PFAB-RELATED"/>
    <property type="match status" value="1"/>
</dbReference>
<dbReference type="InterPro" id="IPR052568">
    <property type="entry name" value="PKS-FAS_Synthase"/>
</dbReference>
<dbReference type="InterPro" id="IPR016036">
    <property type="entry name" value="Malonyl_transacylase_ACP-bd"/>
</dbReference>
<evidence type="ECO:0000256" key="1">
    <source>
        <dbReference type="ARBA" id="ARBA00022450"/>
    </source>
</evidence>
<dbReference type="InterPro" id="IPR009081">
    <property type="entry name" value="PP-bd_ACP"/>
</dbReference>
<dbReference type="CDD" id="cd08953">
    <property type="entry name" value="KR_2_SDR_x"/>
    <property type="match status" value="1"/>
</dbReference>
<evidence type="ECO:0000313" key="9">
    <source>
        <dbReference type="EMBL" id="GAA1747969.1"/>
    </source>
</evidence>
<feature type="region of interest" description="Disordered" evidence="5">
    <location>
        <begin position="1647"/>
        <end position="1702"/>
    </location>
</feature>
<feature type="region of interest" description="C-terminal hotdog fold" evidence="4">
    <location>
        <begin position="2962"/>
        <end position="3101"/>
    </location>
</feature>
<dbReference type="InterPro" id="IPR036291">
    <property type="entry name" value="NAD(P)-bd_dom_sf"/>
</dbReference>
<feature type="domain" description="Carrier" evidence="6">
    <location>
        <begin position="1816"/>
        <end position="1895"/>
    </location>
</feature>
<evidence type="ECO:0000256" key="4">
    <source>
        <dbReference type="PROSITE-ProRule" id="PRU01363"/>
    </source>
</evidence>
<evidence type="ECO:0000256" key="5">
    <source>
        <dbReference type="SAM" id="MobiDB-lite"/>
    </source>
</evidence>
<dbReference type="Gene3D" id="1.10.1200.10">
    <property type="entry name" value="ACP-like"/>
    <property type="match status" value="5"/>
</dbReference>
<dbReference type="Gene3D" id="3.40.47.10">
    <property type="match status" value="3"/>
</dbReference>
<dbReference type="CDD" id="cd00833">
    <property type="entry name" value="PKS"/>
    <property type="match status" value="1"/>
</dbReference>
<feature type="domain" description="Ketosynthase family 3 (KS3)" evidence="7">
    <location>
        <begin position="1"/>
        <end position="453"/>
    </location>
</feature>
<dbReference type="EMBL" id="BAAAPN010000015">
    <property type="protein sequence ID" value="GAA1747969.1"/>
    <property type="molecule type" value="Genomic_DNA"/>
</dbReference>
<dbReference type="InterPro" id="IPR049552">
    <property type="entry name" value="PKS_DH_N"/>
</dbReference>
<evidence type="ECO:0000256" key="3">
    <source>
        <dbReference type="ARBA" id="ARBA00022679"/>
    </source>
</evidence>
<dbReference type="PROSITE" id="PS50075">
    <property type="entry name" value="CARRIER"/>
    <property type="match status" value="3"/>
</dbReference>
<dbReference type="InterPro" id="IPR049551">
    <property type="entry name" value="PKS_DH_C"/>
</dbReference>
<feature type="domain" description="Carrier" evidence="6">
    <location>
        <begin position="1928"/>
        <end position="2007"/>
    </location>
</feature>
<dbReference type="InterPro" id="IPR018201">
    <property type="entry name" value="Ketoacyl_synth_AS"/>
</dbReference>